<keyword evidence="3" id="KW-1185">Reference proteome</keyword>
<reference evidence="2" key="2">
    <citation type="submission" date="2017-03" db="EMBL/GenBank/DDBJ databases">
        <authorList>
            <person name="Afonso C.L."/>
            <person name="Miller P.J."/>
            <person name="Scott M.A."/>
            <person name="Spackman E."/>
            <person name="Goraichik I."/>
            <person name="Dimitrov K.M."/>
            <person name="Suarez D.L."/>
            <person name="Swayne D.E."/>
        </authorList>
    </citation>
    <scope>NUCLEOTIDE SEQUENCE</scope>
    <source>
        <strain evidence="2">Washington</strain>
    </source>
</reference>
<dbReference type="EMBL" id="KY747497">
    <property type="protein sequence ID" value="ASK51388.1"/>
    <property type="molecule type" value="Genomic_DNA"/>
</dbReference>
<name>A0A220T6P6_9POXV</name>
<evidence type="ECO:0000313" key="1">
    <source>
        <dbReference type="EMBL" id="ASK51206.1"/>
    </source>
</evidence>
<accession>A0A220T6P6</accession>
<sequence length="159" mass="19218">MNPFNKMDRDFLDYEDIEDLDYYPSFISIKTILQHYLIWRAKEVKDTPGLLFKELLKYDELAKWRFSDLDFKVAYDMFAYYDKYDLIWKIPDYMTEDLLIDAKEVIGLLGILAESMGEKLCCYALFNMFNSLFERLNTSILNILKTELEFLYVRHKYEI</sequence>
<proteinExistence type="predicted"/>
<gene>
    <name evidence="1" type="ORF">EPTV-WA-005</name>
    <name evidence="2" type="ORF">EPTV-WA-187</name>
</gene>
<dbReference type="InterPro" id="IPR043018">
    <property type="entry name" value="Poxvirus_sf"/>
</dbReference>
<evidence type="ECO:0000313" key="2">
    <source>
        <dbReference type="EMBL" id="ASK51388.1"/>
    </source>
</evidence>
<evidence type="ECO:0000313" key="3">
    <source>
        <dbReference type="Proteomes" id="UP000217428"/>
    </source>
</evidence>
<dbReference type="Proteomes" id="UP000217428">
    <property type="component" value="Segment"/>
</dbReference>
<dbReference type="OrthoDB" id="34058at10239"/>
<organism evidence="2 3">
    <name type="scientific">Eptesipox virus</name>
    <dbReference type="NCBI Taxonomy" id="1329402"/>
    <lineage>
        <taxon>Viruses</taxon>
        <taxon>Varidnaviria</taxon>
        <taxon>Bamfordvirae</taxon>
        <taxon>Nucleocytoviricota</taxon>
        <taxon>Pokkesviricetes</taxon>
        <taxon>Chitovirales</taxon>
        <taxon>Poxviridae</taxon>
        <taxon>Chordopoxvirinae</taxon>
        <taxon>Vespertilionpoxvirus</taxon>
        <taxon>Vespertilionpoxvirus eptesipox</taxon>
    </lineage>
</organism>
<reference evidence="2 3" key="1">
    <citation type="journal article" date="2017" name="Virus Genes">
        <title>Characterization of Eptesipoxvirus, a novel poxvirus from a microchiropteran bat.</title>
        <authorList>
            <person name="Tu S.L."/>
            <person name="Nakazawa Y."/>
            <person name="Gao J."/>
            <person name="Wilkins K."/>
            <person name="Gallardo-Romero N."/>
            <person name="Li Y."/>
            <person name="Emerson G.L."/>
            <person name="Carroll D.S."/>
            <person name="Upton C."/>
        </authorList>
    </citation>
    <scope>NUCLEOTIDE SEQUENCE [LARGE SCALE GENOMIC DNA]</scope>
    <source>
        <strain evidence="2 3">Washington</strain>
    </source>
</reference>
<dbReference type="Pfam" id="PF06227">
    <property type="entry name" value="Poxv_Bcl-2-like"/>
    <property type="match status" value="1"/>
</dbReference>
<dbReference type="Gene3D" id="1.10.437.20">
    <property type="entry name" value="dsDNA poxvirus"/>
    <property type="match status" value="1"/>
</dbReference>
<dbReference type="EMBL" id="KY747497">
    <property type="protein sequence ID" value="ASK51206.1"/>
    <property type="molecule type" value="Genomic_DNA"/>
</dbReference>
<protein>
    <submittedName>
        <fullName evidence="2">Uncharacterized protein</fullName>
    </submittedName>
</protein>
<dbReference type="InterPro" id="IPR022819">
    <property type="entry name" value="Poxvirus_Bcl-2-like"/>
</dbReference>